<protein>
    <submittedName>
        <fullName evidence="2">Uncharacterized protein</fullName>
    </submittedName>
</protein>
<accession>A0A915IW51</accession>
<proteinExistence type="predicted"/>
<sequence length="21" mass="2291">MMPKMKWLVPHPSGAPAVAEL</sequence>
<reference evidence="2" key="1">
    <citation type="submission" date="2022-11" db="UniProtKB">
        <authorList>
            <consortium name="WormBaseParasite"/>
        </authorList>
    </citation>
    <scope>IDENTIFICATION</scope>
</reference>
<dbReference type="AlphaFoldDB" id="A0A915IW51"/>
<dbReference type="WBParaSite" id="nRc.2.0.1.t18021-RA">
    <property type="protein sequence ID" value="nRc.2.0.1.t18021-RA"/>
    <property type="gene ID" value="nRc.2.0.1.g18021"/>
</dbReference>
<dbReference type="Proteomes" id="UP000887565">
    <property type="component" value="Unplaced"/>
</dbReference>
<name>A0A915IW51_ROMCU</name>
<organism evidence="1 2">
    <name type="scientific">Romanomermis culicivorax</name>
    <name type="common">Nematode worm</name>
    <dbReference type="NCBI Taxonomy" id="13658"/>
    <lineage>
        <taxon>Eukaryota</taxon>
        <taxon>Metazoa</taxon>
        <taxon>Ecdysozoa</taxon>
        <taxon>Nematoda</taxon>
        <taxon>Enoplea</taxon>
        <taxon>Dorylaimia</taxon>
        <taxon>Mermithida</taxon>
        <taxon>Mermithoidea</taxon>
        <taxon>Mermithidae</taxon>
        <taxon>Romanomermis</taxon>
    </lineage>
</organism>
<evidence type="ECO:0000313" key="2">
    <source>
        <dbReference type="WBParaSite" id="nRc.2.0.1.t18021-RA"/>
    </source>
</evidence>
<evidence type="ECO:0000313" key="1">
    <source>
        <dbReference type="Proteomes" id="UP000887565"/>
    </source>
</evidence>
<keyword evidence="1" id="KW-1185">Reference proteome</keyword>